<dbReference type="HAMAP" id="MF_00580">
    <property type="entry name" value="CH10"/>
    <property type="match status" value="1"/>
</dbReference>
<evidence type="ECO:0000256" key="5">
    <source>
        <dbReference type="ARBA" id="ARBA00031971"/>
    </source>
</evidence>
<evidence type="ECO:0000256" key="4">
    <source>
        <dbReference type="ARBA" id="ARBA00029976"/>
    </source>
</evidence>
<comment type="similarity">
    <text evidence="1 6">Belongs to the GroES chaperonin family.</text>
</comment>
<reference evidence="7" key="1">
    <citation type="journal article" date="2023" name="Insect Mol. Biol.">
        <title>Genome sequencing provides insights into the evolution of gene families encoding plant cell wall-degrading enzymes in longhorned beetles.</title>
        <authorList>
            <person name="Shin N.R."/>
            <person name="Okamura Y."/>
            <person name="Kirsch R."/>
            <person name="Pauchet Y."/>
        </authorList>
    </citation>
    <scope>NUCLEOTIDE SEQUENCE</scope>
    <source>
        <strain evidence="7">RBIC_L_NR</strain>
    </source>
</reference>
<accession>A0AAV8Y566</accession>
<dbReference type="InterPro" id="IPR011032">
    <property type="entry name" value="GroES-like_sf"/>
</dbReference>
<proteinExistence type="inferred from homology"/>
<evidence type="ECO:0000256" key="3">
    <source>
        <dbReference type="ARBA" id="ARBA00023186"/>
    </source>
</evidence>
<gene>
    <name evidence="7" type="ORF">NQ314_008986</name>
</gene>
<dbReference type="Pfam" id="PF00166">
    <property type="entry name" value="Cpn10"/>
    <property type="match status" value="1"/>
</dbReference>
<dbReference type="GO" id="GO:0046872">
    <property type="term" value="F:metal ion binding"/>
    <property type="evidence" value="ECO:0007669"/>
    <property type="project" value="TreeGrafter"/>
</dbReference>
<evidence type="ECO:0000313" key="7">
    <source>
        <dbReference type="EMBL" id="KAJ8946086.1"/>
    </source>
</evidence>
<protein>
    <recommendedName>
        <fullName evidence="2">10 kDa heat shock protein, mitochondrial</fullName>
    </recommendedName>
    <alternativeName>
        <fullName evidence="4">10 kDa chaperonin</fullName>
    </alternativeName>
    <alternativeName>
        <fullName evidence="5">Chaperonin 10</fullName>
    </alternativeName>
</protein>
<dbReference type="InterPro" id="IPR018369">
    <property type="entry name" value="Chaprnonin_Cpn10_CS"/>
</dbReference>
<dbReference type="InterPro" id="IPR037124">
    <property type="entry name" value="Chaperonin_GroES_sf"/>
</dbReference>
<keyword evidence="8" id="KW-1185">Reference proteome</keyword>
<dbReference type="Proteomes" id="UP001162156">
    <property type="component" value="Unassembled WGS sequence"/>
</dbReference>
<sequence>MEPALKTAVRIKRVAPLFNRVLIKRADPETQSKGGIMLPESSKNRVLKGTVVAVGPGSRNESGESIPMVVQPGDDVILPDYGGTKVEMDENQVYYMFRESDILAKVYQ</sequence>
<dbReference type="PANTHER" id="PTHR10772">
    <property type="entry name" value="10 KDA HEAT SHOCK PROTEIN"/>
    <property type="match status" value="1"/>
</dbReference>
<dbReference type="EMBL" id="JANEYF010002465">
    <property type="protein sequence ID" value="KAJ8946086.1"/>
    <property type="molecule type" value="Genomic_DNA"/>
</dbReference>
<dbReference type="GO" id="GO:0051082">
    <property type="term" value="F:unfolded protein binding"/>
    <property type="evidence" value="ECO:0007669"/>
    <property type="project" value="TreeGrafter"/>
</dbReference>
<dbReference type="GO" id="GO:0044183">
    <property type="term" value="F:protein folding chaperone"/>
    <property type="evidence" value="ECO:0007669"/>
    <property type="project" value="InterPro"/>
</dbReference>
<dbReference type="Gene3D" id="2.30.33.40">
    <property type="entry name" value="GroES chaperonin"/>
    <property type="match status" value="1"/>
</dbReference>
<name>A0AAV8Y566_9CUCU</name>
<keyword evidence="3 6" id="KW-0143">Chaperone</keyword>
<evidence type="ECO:0000256" key="1">
    <source>
        <dbReference type="ARBA" id="ARBA00006975"/>
    </source>
</evidence>
<dbReference type="SMART" id="SM00883">
    <property type="entry name" value="Cpn10"/>
    <property type="match status" value="1"/>
</dbReference>
<dbReference type="PRINTS" id="PR00297">
    <property type="entry name" value="CHAPERONIN10"/>
</dbReference>
<dbReference type="SUPFAM" id="SSF50129">
    <property type="entry name" value="GroES-like"/>
    <property type="match status" value="1"/>
</dbReference>
<dbReference type="GO" id="GO:0005759">
    <property type="term" value="C:mitochondrial matrix"/>
    <property type="evidence" value="ECO:0007669"/>
    <property type="project" value="TreeGrafter"/>
</dbReference>
<dbReference type="GO" id="GO:0051087">
    <property type="term" value="F:protein-folding chaperone binding"/>
    <property type="evidence" value="ECO:0007669"/>
    <property type="project" value="TreeGrafter"/>
</dbReference>
<dbReference type="PANTHER" id="PTHR10772:SF0">
    <property type="entry name" value="10 KDA HEAT SHOCK PROTEIN, MITOCHONDRIAL"/>
    <property type="match status" value="1"/>
</dbReference>
<dbReference type="InterPro" id="IPR020818">
    <property type="entry name" value="Chaperonin_GroES"/>
</dbReference>
<evidence type="ECO:0000313" key="8">
    <source>
        <dbReference type="Proteomes" id="UP001162156"/>
    </source>
</evidence>
<dbReference type="FunFam" id="2.30.33.40:FF:000002">
    <property type="entry name" value="10 kDa chaperonin, mitochondrial"/>
    <property type="match status" value="1"/>
</dbReference>
<dbReference type="AlphaFoldDB" id="A0AAV8Y566"/>
<dbReference type="CDD" id="cd00320">
    <property type="entry name" value="cpn10"/>
    <property type="match status" value="1"/>
</dbReference>
<dbReference type="PROSITE" id="PS00681">
    <property type="entry name" value="CHAPERONINS_CPN10"/>
    <property type="match status" value="1"/>
</dbReference>
<evidence type="ECO:0000256" key="6">
    <source>
        <dbReference type="RuleBase" id="RU003479"/>
    </source>
</evidence>
<organism evidence="7 8">
    <name type="scientific">Rhamnusium bicolor</name>
    <dbReference type="NCBI Taxonomy" id="1586634"/>
    <lineage>
        <taxon>Eukaryota</taxon>
        <taxon>Metazoa</taxon>
        <taxon>Ecdysozoa</taxon>
        <taxon>Arthropoda</taxon>
        <taxon>Hexapoda</taxon>
        <taxon>Insecta</taxon>
        <taxon>Pterygota</taxon>
        <taxon>Neoptera</taxon>
        <taxon>Endopterygota</taxon>
        <taxon>Coleoptera</taxon>
        <taxon>Polyphaga</taxon>
        <taxon>Cucujiformia</taxon>
        <taxon>Chrysomeloidea</taxon>
        <taxon>Cerambycidae</taxon>
        <taxon>Lepturinae</taxon>
        <taxon>Rhagiini</taxon>
        <taxon>Rhamnusium</taxon>
    </lineage>
</organism>
<comment type="caution">
    <text evidence="7">The sequence shown here is derived from an EMBL/GenBank/DDBJ whole genome shotgun (WGS) entry which is preliminary data.</text>
</comment>
<dbReference type="GO" id="GO:0005524">
    <property type="term" value="F:ATP binding"/>
    <property type="evidence" value="ECO:0007669"/>
    <property type="project" value="InterPro"/>
</dbReference>
<evidence type="ECO:0000256" key="2">
    <source>
        <dbReference type="ARBA" id="ARBA00018842"/>
    </source>
</evidence>